<sequence>MATDERLRSQRGGQWLMRSSQYQCSRRVEKSSFEVLLNPLARNLLKWGILADLGRRRAKNGGGAAQTGHPEPNYQAVVPKVQAYRGFCRYHRTD</sequence>
<gene>
    <name evidence="1" type="ORF">KC19_8G107700</name>
</gene>
<protein>
    <submittedName>
        <fullName evidence="1">Uncharacterized protein</fullName>
    </submittedName>
</protein>
<dbReference type="Proteomes" id="UP000822688">
    <property type="component" value="Chromosome 8"/>
</dbReference>
<evidence type="ECO:0000313" key="1">
    <source>
        <dbReference type="EMBL" id="KAG0564399.1"/>
    </source>
</evidence>
<proteinExistence type="predicted"/>
<dbReference type="AlphaFoldDB" id="A0A8T0H1Z9"/>
<comment type="caution">
    <text evidence="1">The sequence shown here is derived from an EMBL/GenBank/DDBJ whole genome shotgun (WGS) entry which is preliminary data.</text>
</comment>
<accession>A0A8T0H1Z9</accession>
<organism evidence="1 2">
    <name type="scientific">Ceratodon purpureus</name>
    <name type="common">Fire moss</name>
    <name type="synonym">Dicranum purpureum</name>
    <dbReference type="NCBI Taxonomy" id="3225"/>
    <lineage>
        <taxon>Eukaryota</taxon>
        <taxon>Viridiplantae</taxon>
        <taxon>Streptophyta</taxon>
        <taxon>Embryophyta</taxon>
        <taxon>Bryophyta</taxon>
        <taxon>Bryophytina</taxon>
        <taxon>Bryopsida</taxon>
        <taxon>Dicranidae</taxon>
        <taxon>Pseudoditrichales</taxon>
        <taxon>Ditrichaceae</taxon>
        <taxon>Ceratodon</taxon>
    </lineage>
</organism>
<name>A0A8T0H1Z9_CERPU</name>
<evidence type="ECO:0000313" key="2">
    <source>
        <dbReference type="Proteomes" id="UP000822688"/>
    </source>
</evidence>
<dbReference type="EMBL" id="CM026429">
    <property type="protein sequence ID" value="KAG0564399.1"/>
    <property type="molecule type" value="Genomic_DNA"/>
</dbReference>
<keyword evidence="2" id="KW-1185">Reference proteome</keyword>
<reference evidence="1" key="1">
    <citation type="submission" date="2020-06" db="EMBL/GenBank/DDBJ databases">
        <title>WGS assembly of Ceratodon purpureus strain R40.</title>
        <authorList>
            <person name="Carey S.B."/>
            <person name="Jenkins J."/>
            <person name="Shu S."/>
            <person name="Lovell J.T."/>
            <person name="Sreedasyam A."/>
            <person name="Maumus F."/>
            <person name="Tiley G.P."/>
            <person name="Fernandez-Pozo N."/>
            <person name="Barry K."/>
            <person name="Chen C."/>
            <person name="Wang M."/>
            <person name="Lipzen A."/>
            <person name="Daum C."/>
            <person name="Saski C.A."/>
            <person name="Payton A.C."/>
            <person name="Mcbreen J.C."/>
            <person name="Conrad R.E."/>
            <person name="Kollar L.M."/>
            <person name="Olsson S."/>
            <person name="Huttunen S."/>
            <person name="Landis J.B."/>
            <person name="Wickett N.J."/>
            <person name="Johnson M.G."/>
            <person name="Rensing S.A."/>
            <person name="Grimwood J."/>
            <person name="Schmutz J."/>
            <person name="Mcdaniel S.F."/>
        </authorList>
    </citation>
    <scope>NUCLEOTIDE SEQUENCE</scope>
    <source>
        <strain evidence="1">R40</strain>
    </source>
</reference>